<dbReference type="GO" id="GO:0005764">
    <property type="term" value="C:lysosome"/>
    <property type="evidence" value="ECO:0007669"/>
    <property type="project" value="TreeGrafter"/>
</dbReference>
<dbReference type="SUPFAM" id="SSF51445">
    <property type="entry name" value="(Trans)glycosidases"/>
    <property type="match status" value="1"/>
</dbReference>
<comment type="function">
    <text evidence="1">Alpha-L-fucosidase is responsible for hydrolyzing the alpha-1,6-linked fucose joined to the reducing-end N-acetylglucosamine of the carbohydrate moieties of glycoproteins.</text>
</comment>
<dbReference type="InterPro" id="IPR017853">
    <property type="entry name" value="GH"/>
</dbReference>
<dbReference type="InterPro" id="IPR016286">
    <property type="entry name" value="FUC_metazoa-typ"/>
</dbReference>
<dbReference type="RefSeq" id="WP_158061856.1">
    <property type="nucleotide sequence ID" value="NZ_CP044427.1"/>
</dbReference>
<protein>
    <recommendedName>
        <fullName evidence="3">alpha-L-fucosidase</fullName>
        <ecNumber evidence="3">3.2.1.51</ecNumber>
    </recommendedName>
</protein>
<dbReference type="SMART" id="SM00812">
    <property type="entry name" value="Alpha_L_fucos"/>
    <property type="match status" value="1"/>
</dbReference>
<dbReference type="Proteomes" id="UP000326546">
    <property type="component" value="Chromosome"/>
</dbReference>
<dbReference type="GO" id="GO:0006004">
    <property type="term" value="P:fucose metabolic process"/>
    <property type="evidence" value="ECO:0007669"/>
    <property type="project" value="InterPro"/>
</dbReference>
<reference evidence="9 10" key="1">
    <citation type="submission" date="2019-09" db="EMBL/GenBank/DDBJ databases">
        <title>Serinicoccus pratensis sp. nov., isolated from meadow soil.</title>
        <authorList>
            <person name="Zhang W."/>
        </authorList>
    </citation>
    <scope>NUCLEOTIDE SEQUENCE [LARGE SCALE GENOMIC DNA]</scope>
    <source>
        <strain evidence="9 10">W204</strain>
    </source>
</reference>
<dbReference type="PRINTS" id="PR00741">
    <property type="entry name" value="GLHYDRLASE29"/>
</dbReference>
<dbReference type="KEGG" id="serw:FY030_12895"/>
<sequence length="435" mass="48452">MPTARATADWFTDNRLGLFVHWGIYAIPARHEWVMNREEIDPATYARYAEFFDPDLYDPRAWARAAKAAGMTYAVITTKHHDGFCMWDTATTDYKVTNTPYGSDTLREFVDAFRAEGLRIGFYFSLLDWTHEHFPIDALHPLRNHPDRDAINATRDMAQYRTVMHEQVREILTGYGEIDILFFDYSYDNREHEGIWNGKGAADWGSPELLAMVHELQPGIIVNDRAGLPGAFVTPEEYQPSAPVQVDGKEVPWIGCQTMDGSWGYFREKPRPKSPDIVLNLLIDSVAKGGGLLLNVGPTARGELDDLASGVLAGLAKWMRYNRRSIVGAGATSLTAPPDARYTRRGDRLYLHLLSWPYAHVHLAGLAGKVRHVCFLHDGAEVRTAVFKPGAAAVHTKQGGQPEGTLTLKLPVGRPGDTVPVIEILLTPEASAELT</sequence>
<keyword evidence="4" id="KW-0732">Signal</keyword>
<evidence type="ECO:0000313" key="10">
    <source>
        <dbReference type="Proteomes" id="UP000326546"/>
    </source>
</evidence>
<proteinExistence type="inferred from homology"/>
<gene>
    <name evidence="9" type="ORF">FY030_12895</name>
</gene>
<dbReference type="InterPro" id="IPR057739">
    <property type="entry name" value="Glyco_hydro_29_N"/>
</dbReference>
<dbReference type="EC" id="3.2.1.51" evidence="3"/>
<evidence type="ECO:0000256" key="4">
    <source>
        <dbReference type="ARBA" id="ARBA00022729"/>
    </source>
</evidence>
<dbReference type="PIRSF" id="PIRSF001092">
    <property type="entry name" value="Alpha-L-fucosidase"/>
    <property type="match status" value="1"/>
</dbReference>
<dbReference type="GO" id="GO:0016139">
    <property type="term" value="P:glycoside catabolic process"/>
    <property type="evidence" value="ECO:0007669"/>
    <property type="project" value="TreeGrafter"/>
</dbReference>
<feature type="site" description="May be important for catalysis" evidence="7">
    <location>
        <position position="256"/>
    </location>
</feature>
<dbReference type="InterPro" id="IPR000933">
    <property type="entry name" value="Glyco_hydro_29"/>
</dbReference>
<dbReference type="Pfam" id="PF01120">
    <property type="entry name" value="Alpha_L_fucos"/>
    <property type="match status" value="1"/>
</dbReference>
<dbReference type="PANTHER" id="PTHR10030">
    <property type="entry name" value="ALPHA-L-FUCOSIDASE"/>
    <property type="match status" value="1"/>
</dbReference>
<keyword evidence="6" id="KW-0326">Glycosidase</keyword>
<evidence type="ECO:0000256" key="5">
    <source>
        <dbReference type="ARBA" id="ARBA00022801"/>
    </source>
</evidence>
<dbReference type="AlphaFoldDB" id="A0A5J6V906"/>
<dbReference type="GO" id="GO:0004560">
    <property type="term" value="F:alpha-L-fucosidase activity"/>
    <property type="evidence" value="ECO:0007669"/>
    <property type="project" value="InterPro"/>
</dbReference>
<name>A0A5J6V906_9MICO</name>
<dbReference type="Gene3D" id="3.20.20.80">
    <property type="entry name" value="Glycosidases"/>
    <property type="match status" value="1"/>
</dbReference>
<evidence type="ECO:0000256" key="7">
    <source>
        <dbReference type="PIRSR" id="PIRSR001092-1"/>
    </source>
</evidence>
<feature type="domain" description="Glycoside hydrolase family 29 N-terminal" evidence="8">
    <location>
        <begin position="4"/>
        <end position="322"/>
    </location>
</feature>
<dbReference type="PANTHER" id="PTHR10030:SF37">
    <property type="entry name" value="ALPHA-L-FUCOSIDASE-RELATED"/>
    <property type="match status" value="1"/>
</dbReference>
<keyword evidence="5" id="KW-0378">Hydrolase</keyword>
<keyword evidence="10" id="KW-1185">Reference proteome</keyword>
<evidence type="ECO:0000259" key="8">
    <source>
        <dbReference type="Pfam" id="PF01120"/>
    </source>
</evidence>
<comment type="similarity">
    <text evidence="2">Belongs to the glycosyl hydrolase 29 family.</text>
</comment>
<evidence type="ECO:0000256" key="2">
    <source>
        <dbReference type="ARBA" id="ARBA00007951"/>
    </source>
</evidence>
<evidence type="ECO:0000313" key="9">
    <source>
        <dbReference type="EMBL" id="QFG69482.1"/>
    </source>
</evidence>
<evidence type="ECO:0000256" key="6">
    <source>
        <dbReference type="ARBA" id="ARBA00023295"/>
    </source>
</evidence>
<evidence type="ECO:0000256" key="3">
    <source>
        <dbReference type="ARBA" id="ARBA00012662"/>
    </source>
</evidence>
<dbReference type="EMBL" id="CP044427">
    <property type="protein sequence ID" value="QFG69482.1"/>
    <property type="molecule type" value="Genomic_DNA"/>
</dbReference>
<evidence type="ECO:0000256" key="1">
    <source>
        <dbReference type="ARBA" id="ARBA00004071"/>
    </source>
</evidence>
<organism evidence="9 10">
    <name type="scientific">Ornithinimicrobium pratense</name>
    <dbReference type="NCBI Taxonomy" id="2593973"/>
    <lineage>
        <taxon>Bacteria</taxon>
        <taxon>Bacillati</taxon>
        <taxon>Actinomycetota</taxon>
        <taxon>Actinomycetes</taxon>
        <taxon>Micrococcales</taxon>
        <taxon>Ornithinimicrobiaceae</taxon>
        <taxon>Ornithinimicrobium</taxon>
    </lineage>
</organism>
<accession>A0A5J6V906</accession>
<dbReference type="OrthoDB" id="5526311at2"/>